<keyword evidence="7" id="KW-0159">Chromosome partition</keyword>
<evidence type="ECO:0000256" key="5">
    <source>
        <dbReference type="ARBA" id="ARBA00022692"/>
    </source>
</evidence>
<feature type="transmembrane region" description="Helical" evidence="15">
    <location>
        <begin position="20"/>
        <end position="38"/>
    </location>
</feature>
<dbReference type="Pfam" id="PF01580">
    <property type="entry name" value="FtsK_SpoIIIE"/>
    <property type="match status" value="1"/>
</dbReference>
<feature type="compositionally biased region" description="Acidic residues" evidence="14">
    <location>
        <begin position="852"/>
        <end position="902"/>
    </location>
</feature>
<dbReference type="Gene3D" id="3.40.50.300">
    <property type="entry name" value="P-loop containing nucleotide triphosphate hydrolases"/>
    <property type="match status" value="1"/>
</dbReference>
<feature type="domain" description="FtsK" evidence="16">
    <location>
        <begin position="498"/>
        <end position="702"/>
    </location>
</feature>
<feature type="transmembrane region" description="Helical" evidence="15">
    <location>
        <begin position="70"/>
        <end position="96"/>
    </location>
</feature>
<dbReference type="PANTHER" id="PTHR22683">
    <property type="entry name" value="SPORULATION PROTEIN RELATED"/>
    <property type="match status" value="1"/>
</dbReference>
<feature type="region of interest" description="Disordered" evidence="14">
    <location>
        <begin position="228"/>
        <end position="317"/>
    </location>
</feature>
<keyword evidence="8 13" id="KW-0067">ATP-binding</keyword>
<sequence>MARKTKAEKQKQDHWQTYRAIGWAILAGLWLLLGIALYSHDPLDPPTHAYGVPNEQIQNWVGNVGALTSYHIYTMLGPGVWVGMAALAAFLFVTAIGREVTHVPVRALGVAVMVLATSALIGEGLPTLFANHLANPETAGGLVAMLMNDVLVARFALAGTILILAVAWWIGALMAADEWVLALPRAVGRMLLKAREVDLPKPAMSTAVSGAGSAVGGWLSNLSLPWRSSSDDADTATRRRPGRKRRRMEEDDETWIDEDAGGLGGTESFDPNEHQVSEEDEEEDDEEYEYEEEDADDADDDEEYEEEEEDDAADAPAAYLAEKSQFDPDALREKMKRLPINFAPRTSTKNAQEMREPDLTGYQFPGMDLLVEPETGFSAEMEAIVREQAMDLESALKEYKIDGEVVGIDSGPVITLFEVRLAPGTKVSQISAIDSDLARAMKAQNIRIVPNMAGKDTIGIEVPNLKKEKVRLKELMAAMPDAADKMKLPMFLGKDASGNPLISDLAASPHMLIAGTTGSGKSVCMNSIIMSFIYTRRPDELKLVLVDPKMVEMSQFKDIPHLMCPVVTEMAKAAQILEWAVTKMDERYELLAEAGVRDIGSYNGLEWEELKERMEPATEEEEARIPKKLPYMVFVIDELADLMMTNKEVESFIVRIAQKARAVGIHLILATQRPQANVVTGLIKSNLPCRIAMKVASGMDSRIVLDQKGGELLLGHGDMLFLSPRTSKLIRAQGTLVDDAEIRKAVKFLKEIANQHFEPQLVQIRSGDDASVDEEALKDPLFEKAVLVVLESKRGSVSLLQRRLTIGYGRASRLIEAMAAAGILGDHKGSQAREVTITLEEWEAMKAQAEADAAEADAEGTLYEESDEAAEEVDADAEEEFEYEEEEEDDEVPDEFDDEYKR</sequence>
<dbReference type="InterPro" id="IPR036390">
    <property type="entry name" value="WH_DNA-bd_sf"/>
</dbReference>
<name>A0ABV4U224_9BACT</name>
<comment type="subcellular location">
    <subcellularLocation>
        <location evidence="1">Cell membrane</location>
        <topology evidence="1">Multi-pass membrane protein</topology>
    </subcellularLocation>
</comment>
<dbReference type="InterPro" id="IPR025199">
    <property type="entry name" value="FtsK_4TM"/>
</dbReference>
<evidence type="ECO:0000256" key="1">
    <source>
        <dbReference type="ARBA" id="ARBA00004651"/>
    </source>
</evidence>
<protein>
    <submittedName>
        <fullName evidence="17">DNA translocase FtsK 4TM domain-containing protein</fullName>
    </submittedName>
</protein>
<organism evidence="17 18">
    <name type="scientific">Natronomicrosphaera hydrolytica</name>
    <dbReference type="NCBI Taxonomy" id="3242702"/>
    <lineage>
        <taxon>Bacteria</taxon>
        <taxon>Pseudomonadati</taxon>
        <taxon>Planctomycetota</taxon>
        <taxon>Phycisphaerae</taxon>
        <taxon>Phycisphaerales</taxon>
        <taxon>Phycisphaeraceae</taxon>
        <taxon>Natronomicrosphaera</taxon>
    </lineage>
</organism>
<gene>
    <name evidence="17" type="ORF">ACERK3_03710</name>
</gene>
<evidence type="ECO:0000256" key="6">
    <source>
        <dbReference type="ARBA" id="ARBA00022741"/>
    </source>
</evidence>
<dbReference type="SMART" id="SM00843">
    <property type="entry name" value="Ftsk_gamma"/>
    <property type="match status" value="1"/>
</dbReference>
<dbReference type="InterPro" id="IPR002543">
    <property type="entry name" value="FtsK_dom"/>
</dbReference>
<evidence type="ECO:0000256" key="4">
    <source>
        <dbReference type="ARBA" id="ARBA00022618"/>
    </source>
</evidence>
<feature type="compositionally biased region" description="Acidic residues" evidence="14">
    <location>
        <begin position="250"/>
        <end position="260"/>
    </location>
</feature>
<accession>A0ABV4U224</accession>
<keyword evidence="10" id="KW-0238">DNA-binding</keyword>
<evidence type="ECO:0000256" key="11">
    <source>
        <dbReference type="ARBA" id="ARBA00023136"/>
    </source>
</evidence>
<feature type="binding site" evidence="13">
    <location>
        <begin position="515"/>
        <end position="522"/>
    </location>
    <ligand>
        <name>ATP</name>
        <dbReference type="ChEBI" id="CHEBI:30616"/>
    </ligand>
</feature>
<keyword evidence="3" id="KW-1003">Cell membrane</keyword>
<evidence type="ECO:0000256" key="9">
    <source>
        <dbReference type="ARBA" id="ARBA00022989"/>
    </source>
</evidence>
<dbReference type="InterPro" id="IPR041027">
    <property type="entry name" value="FtsK_alpha"/>
</dbReference>
<dbReference type="InterPro" id="IPR018541">
    <property type="entry name" value="Ftsk_gamma"/>
</dbReference>
<evidence type="ECO:0000313" key="18">
    <source>
        <dbReference type="Proteomes" id="UP001575105"/>
    </source>
</evidence>
<feature type="transmembrane region" description="Helical" evidence="15">
    <location>
        <begin position="150"/>
        <end position="175"/>
    </location>
</feature>
<evidence type="ECO:0000256" key="10">
    <source>
        <dbReference type="ARBA" id="ARBA00023125"/>
    </source>
</evidence>
<evidence type="ECO:0000256" key="7">
    <source>
        <dbReference type="ARBA" id="ARBA00022829"/>
    </source>
</evidence>
<evidence type="ECO:0000256" key="13">
    <source>
        <dbReference type="PROSITE-ProRule" id="PRU00289"/>
    </source>
</evidence>
<comment type="caution">
    <text evidence="17">The sequence shown here is derived from an EMBL/GenBank/DDBJ whole genome shotgun (WGS) entry which is preliminary data.</text>
</comment>
<dbReference type="PANTHER" id="PTHR22683:SF41">
    <property type="entry name" value="DNA TRANSLOCASE FTSK"/>
    <property type="match status" value="1"/>
</dbReference>
<dbReference type="Pfam" id="PF17854">
    <property type="entry name" value="FtsK_alpha"/>
    <property type="match status" value="1"/>
</dbReference>
<reference evidence="17 18" key="1">
    <citation type="submission" date="2024-08" db="EMBL/GenBank/DDBJ databases">
        <title>Whole-genome sequencing of halo(alkali)philic microorganisms from hypersaline lakes.</title>
        <authorList>
            <person name="Sorokin D.Y."/>
            <person name="Merkel A.Y."/>
            <person name="Messina E."/>
            <person name="Yakimov M."/>
        </authorList>
    </citation>
    <scope>NUCLEOTIDE SEQUENCE [LARGE SCALE GENOMIC DNA]</scope>
    <source>
        <strain evidence="17 18">AB-hyl4</strain>
    </source>
</reference>
<dbReference type="SUPFAM" id="SSF46785">
    <property type="entry name" value="Winged helix' DNA-binding domain"/>
    <property type="match status" value="1"/>
</dbReference>
<dbReference type="InterPro" id="IPR027417">
    <property type="entry name" value="P-loop_NTPase"/>
</dbReference>
<dbReference type="RefSeq" id="WP_425344322.1">
    <property type="nucleotide sequence ID" value="NZ_JBGUBD010000002.1"/>
</dbReference>
<dbReference type="Gene3D" id="1.10.10.10">
    <property type="entry name" value="Winged helix-like DNA-binding domain superfamily/Winged helix DNA-binding domain"/>
    <property type="match status" value="1"/>
</dbReference>
<feature type="region of interest" description="Disordered" evidence="14">
    <location>
        <begin position="849"/>
        <end position="902"/>
    </location>
</feature>
<dbReference type="Pfam" id="PF13491">
    <property type="entry name" value="FtsK_4TM"/>
    <property type="match status" value="1"/>
</dbReference>
<keyword evidence="12" id="KW-0131">Cell cycle</keyword>
<comment type="similarity">
    <text evidence="2">Belongs to the FtsK/SpoIIIE/SftA family.</text>
</comment>
<dbReference type="CDD" id="cd01127">
    <property type="entry name" value="TrwB_TraG_TraD_VirD4"/>
    <property type="match status" value="1"/>
</dbReference>
<evidence type="ECO:0000256" key="15">
    <source>
        <dbReference type="SAM" id="Phobius"/>
    </source>
</evidence>
<dbReference type="InterPro" id="IPR036388">
    <property type="entry name" value="WH-like_DNA-bd_sf"/>
</dbReference>
<dbReference type="Proteomes" id="UP001575105">
    <property type="component" value="Unassembled WGS sequence"/>
</dbReference>
<feature type="compositionally biased region" description="Acidic residues" evidence="14">
    <location>
        <begin position="278"/>
        <end position="313"/>
    </location>
</feature>
<evidence type="ECO:0000256" key="3">
    <source>
        <dbReference type="ARBA" id="ARBA00022475"/>
    </source>
</evidence>
<keyword evidence="18" id="KW-1185">Reference proteome</keyword>
<evidence type="ECO:0000256" key="2">
    <source>
        <dbReference type="ARBA" id="ARBA00006474"/>
    </source>
</evidence>
<proteinExistence type="inferred from homology"/>
<dbReference type="EMBL" id="JBGUBD010000002">
    <property type="protein sequence ID" value="MFA9477397.1"/>
    <property type="molecule type" value="Genomic_DNA"/>
</dbReference>
<keyword evidence="4" id="KW-0132">Cell division</keyword>
<keyword evidence="9 15" id="KW-1133">Transmembrane helix</keyword>
<dbReference type="Gene3D" id="3.30.980.40">
    <property type="match status" value="1"/>
</dbReference>
<keyword evidence="11 15" id="KW-0472">Membrane</keyword>
<keyword evidence="6 13" id="KW-0547">Nucleotide-binding</keyword>
<dbReference type="SUPFAM" id="SSF52540">
    <property type="entry name" value="P-loop containing nucleoside triphosphate hydrolases"/>
    <property type="match status" value="1"/>
</dbReference>
<evidence type="ECO:0000313" key="17">
    <source>
        <dbReference type="EMBL" id="MFA9477397.1"/>
    </source>
</evidence>
<evidence type="ECO:0000259" key="16">
    <source>
        <dbReference type="PROSITE" id="PS50901"/>
    </source>
</evidence>
<evidence type="ECO:0000256" key="14">
    <source>
        <dbReference type="SAM" id="MobiDB-lite"/>
    </source>
</evidence>
<keyword evidence="5 15" id="KW-0812">Transmembrane</keyword>
<evidence type="ECO:0000256" key="12">
    <source>
        <dbReference type="ARBA" id="ARBA00023306"/>
    </source>
</evidence>
<dbReference type="Pfam" id="PF09397">
    <property type="entry name" value="FtsK_gamma"/>
    <property type="match status" value="1"/>
</dbReference>
<dbReference type="InterPro" id="IPR050206">
    <property type="entry name" value="FtsK/SpoIIIE/SftA"/>
</dbReference>
<dbReference type="PROSITE" id="PS50901">
    <property type="entry name" value="FTSK"/>
    <property type="match status" value="1"/>
</dbReference>
<evidence type="ECO:0000256" key="8">
    <source>
        <dbReference type="ARBA" id="ARBA00022840"/>
    </source>
</evidence>